<reference evidence="6 7" key="1">
    <citation type="journal article" date="2024" name="J Genomics">
        <title>Draft genome sequencing and assembly of Favolaschia claudopus CIRM-BRFM 2984 isolated from oak limbs.</title>
        <authorList>
            <person name="Navarro D."/>
            <person name="Drula E."/>
            <person name="Chaduli D."/>
            <person name="Cazenave R."/>
            <person name="Ahrendt S."/>
            <person name="Wang J."/>
            <person name="Lipzen A."/>
            <person name="Daum C."/>
            <person name="Barry K."/>
            <person name="Grigoriev I.V."/>
            <person name="Favel A."/>
            <person name="Rosso M.N."/>
            <person name="Martin F."/>
        </authorList>
    </citation>
    <scope>NUCLEOTIDE SEQUENCE [LARGE SCALE GENOMIC DNA]</scope>
    <source>
        <strain evidence="6 7">CIRM-BRFM 2984</strain>
    </source>
</reference>
<dbReference type="GO" id="GO:0046872">
    <property type="term" value="F:metal ion binding"/>
    <property type="evidence" value="ECO:0007669"/>
    <property type="project" value="UniProtKB-KW"/>
</dbReference>
<sequence length="225" mass="24803">MAKKIKDDTQAPNPNNIVNRDIMQRLNFMYQASVYLSSVLPLPSPSTTTTPRKRAKRTRKMGVHDLSKSYINSMKIVANKTMVKMDPAVKRTLCNGCNIVLIPGSTATVRVKSSKVHGHVMHYRCNSCKSTRRIPAPPTLNPIPDSSSTNAAPHMDVVMPNTAPAAALDTAMEVDATESSQKKRRRKAGPEPRLPRLYAREGHIVLCGNDNLKLPETQTGDGIYI</sequence>
<dbReference type="GO" id="GO:0008033">
    <property type="term" value="P:tRNA processing"/>
    <property type="evidence" value="ECO:0007669"/>
    <property type="project" value="UniProtKB-KW"/>
</dbReference>
<gene>
    <name evidence="6" type="ORF">R3P38DRAFT_3039732</name>
</gene>
<accession>A0AAW0AAC9</accession>
<dbReference type="Gene3D" id="6.20.50.20">
    <property type="match status" value="1"/>
</dbReference>
<dbReference type="PANTHER" id="PTHR14742:SF0">
    <property type="entry name" value="RIBONUCLEASE P PROTEIN SUBUNIT P21"/>
    <property type="match status" value="1"/>
</dbReference>
<dbReference type="EMBL" id="JAWWNJ010000077">
    <property type="protein sequence ID" value="KAK7005809.1"/>
    <property type="molecule type" value="Genomic_DNA"/>
</dbReference>
<dbReference type="Pfam" id="PF04032">
    <property type="entry name" value="Rpr2"/>
    <property type="match status" value="1"/>
</dbReference>
<feature type="non-terminal residue" evidence="6">
    <location>
        <position position="225"/>
    </location>
</feature>
<evidence type="ECO:0000313" key="7">
    <source>
        <dbReference type="Proteomes" id="UP001362999"/>
    </source>
</evidence>
<evidence type="ECO:0000256" key="1">
    <source>
        <dbReference type="ARBA" id="ARBA00022694"/>
    </source>
</evidence>
<comment type="caution">
    <text evidence="6">The sequence shown here is derived from an EMBL/GenBank/DDBJ whole genome shotgun (WGS) entry which is preliminary data.</text>
</comment>
<keyword evidence="1" id="KW-0819">tRNA processing</keyword>
<dbReference type="GO" id="GO:0005655">
    <property type="term" value="C:nucleolar ribonuclease P complex"/>
    <property type="evidence" value="ECO:0007669"/>
    <property type="project" value="TreeGrafter"/>
</dbReference>
<dbReference type="InterPro" id="IPR007175">
    <property type="entry name" value="Rpr2/Snm1/Rpp21"/>
</dbReference>
<dbReference type="PANTHER" id="PTHR14742">
    <property type="entry name" value="RIBONUCLEASE P SUBUNIT P21"/>
    <property type="match status" value="1"/>
</dbReference>
<dbReference type="AlphaFoldDB" id="A0AAW0AAC9"/>
<feature type="region of interest" description="Disordered" evidence="5">
    <location>
        <begin position="172"/>
        <end position="195"/>
    </location>
</feature>
<name>A0AAW0AAC9_9AGAR</name>
<organism evidence="6 7">
    <name type="scientific">Favolaschia claudopus</name>
    <dbReference type="NCBI Taxonomy" id="2862362"/>
    <lineage>
        <taxon>Eukaryota</taxon>
        <taxon>Fungi</taxon>
        <taxon>Dikarya</taxon>
        <taxon>Basidiomycota</taxon>
        <taxon>Agaricomycotina</taxon>
        <taxon>Agaricomycetes</taxon>
        <taxon>Agaricomycetidae</taxon>
        <taxon>Agaricales</taxon>
        <taxon>Marasmiineae</taxon>
        <taxon>Mycenaceae</taxon>
        <taxon>Favolaschia</taxon>
    </lineage>
</organism>
<evidence type="ECO:0000256" key="3">
    <source>
        <dbReference type="ARBA" id="ARBA00022833"/>
    </source>
</evidence>
<evidence type="ECO:0000256" key="2">
    <source>
        <dbReference type="ARBA" id="ARBA00022723"/>
    </source>
</evidence>
<keyword evidence="2" id="KW-0479">Metal-binding</keyword>
<protein>
    <submittedName>
        <fullName evidence="6">RNAse P Rpr2/Rpp21/SNM1 subunit domain-containing protein</fullName>
    </submittedName>
</protein>
<proteinExistence type="inferred from homology"/>
<comment type="similarity">
    <text evidence="4">Belongs to the eukaryotic/archaeal RNase P protein component 4 family.</text>
</comment>
<evidence type="ECO:0000256" key="4">
    <source>
        <dbReference type="ARBA" id="ARBA00038402"/>
    </source>
</evidence>
<keyword evidence="3" id="KW-0862">Zinc</keyword>
<evidence type="ECO:0000313" key="6">
    <source>
        <dbReference type="EMBL" id="KAK7005809.1"/>
    </source>
</evidence>
<feature type="compositionally biased region" description="Basic residues" evidence="5">
    <location>
        <begin position="51"/>
        <end position="61"/>
    </location>
</feature>
<feature type="region of interest" description="Disordered" evidence="5">
    <location>
        <begin position="42"/>
        <end position="61"/>
    </location>
</feature>
<evidence type="ECO:0000256" key="5">
    <source>
        <dbReference type="SAM" id="MobiDB-lite"/>
    </source>
</evidence>
<keyword evidence="7" id="KW-1185">Reference proteome</keyword>
<dbReference type="Proteomes" id="UP001362999">
    <property type="component" value="Unassembled WGS sequence"/>
</dbReference>